<organism evidence="3 4">
    <name type="scientific">Perkinsus olseni</name>
    <name type="common">Perkinsus atlanticus</name>
    <dbReference type="NCBI Taxonomy" id="32597"/>
    <lineage>
        <taxon>Eukaryota</taxon>
        <taxon>Sar</taxon>
        <taxon>Alveolata</taxon>
        <taxon>Perkinsozoa</taxon>
        <taxon>Perkinsea</taxon>
        <taxon>Perkinsida</taxon>
        <taxon>Perkinsidae</taxon>
        <taxon>Perkinsus</taxon>
    </lineage>
</organism>
<dbReference type="EMBL" id="JABANO010002560">
    <property type="protein sequence ID" value="KAF4757529.1"/>
    <property type="molecule type" value="Genomic_DNA"/>
</dbReference>
<feature type="domain" description="Sm" evidence="1">
    <location>
        <begin position="10"/>
        <end position="84"/>
    </location>
</feature>
<name>A0A7J6UJQ4_PEROL</name>
<evidence type="ECO:0000313" key="4">
    <source>
        <dbReference type="Proteomes" id="UP000553632"/>
    </source>
</evidence>
<reference evidence="4 5" key="1">
    <citation type="submission" date="2020-04" db="EMBL/GenBank/DDBJ databases">
        <title>Perkinsus olseni comparative genomics.</title>
        <authorList>
            <person name="Bogema D.R."/>
        </authorList>
    </citation>
    <scope>NUCLEOTIDE SEQUENCE [LARGE SCALE GENOMIC DNA]</scope>
    <source>
        <strain evidence="2">ATCC PRA-205</strain>
        <strain evidence="3 4">ATCC PRA-207</strain>
    </source>
</reference>
<dbReference type="OMA" id="LYCIDDK"/>
<proteinExistence type="predicted"/>
<dbReference type="GO" id="GO:0003723">
    <property type="term" value="F:RNA binding"/>
    <property type="evidence" value="ECO:0007669"/>
    <property type="project" value="InterPro"/>
</dbReference>
<dbReference type="InterPro" id="IPR010920">
    <property type="entry name" value="LSM_dom_sf"/>
</dbReference>
<dbReference type="Gene3D" id="2.30.30.100">
    <property type="match status" value="1"/>
</dbReference>
<evidence type="ECO:0000259" key="1">
    <source>
        <dbReference type="PROSITE" id="PS52002"/>
    </source>
</evidence>
<dbReference type="Proteomes" id="UP000553632">
    <property type="component" value="Unassembled WGS sequence"/>
</dbReference>
<dbReference type="Proteomes" id="UP000574390">
    <property type="component" value="Unassembled WGS sequence"/>
</dbReference>
<dbReference type="InterPro" id="IPR050914">
    <property type="entry name" value="snRNP_SmB/NAA38-like"/>
</dbReference>
<dbReference type="PANTHER" id="PTHR10701">
    <property type="entry name" value="SMALL NUCLEAR RIBONUCLEOPROTEIN-ASSOCIATED PROTEIN B AND N"/>
    <property type="match status" value="1"/>
</dbReference>
<dbReference type="AlphaFoldDB" id="A0A7J6UJQ4"/>
<dbReference type="SUPFAM" id="SSF50182">
    <property type="entry name" value="Sm-like ribonucleoproteins"/>
    <property type="match status" value="1"/>
</dbReference>
<evidence type="ECO:0000313" key="5">
    <source>
        <dbReference type="Proteomes" id="UP000574390"/>
    </source>
</evidence>
<dbReference type="CDD" id="cd06168">
    <property type="entry name" value="LSMD1"/>
    <property type="match status" value="1"/>
</dbReference>
<dbReference type="InterPro" id="IPR001163">
    <property type="entry name" value="Sm_dom_euk/arc"/>
</dbReference>
<dbReference type="GO" id="GO:0031417">
    <property type="term" value="C:NatC complex"/>
    <property type="evidence" value="ECO:0007669"/>
    <property type="project" value="InterPro"/>
</dbReference>
<keyword evidence="4" id="KW-1185">Reference proteome</keyword>
<dbReference type="EMBL" id="JABANM010007323">
    <property type="protein sequence ID" value="KAF4744451.1"/>
    <property type="molecule type" value="Genomic_DNA"/>
</dbReference>
<dbReference type="InterPro" id="IPR034110">
    <property type="entry name" value="LSMD1_Sm"/>
</dbReference>
<comment type="caution">
    <text evidence="3">The sequence shown here is derived from an EMBL/GenBank/DDBJ whole genome shotgun (WGS) entry which is preliminary data.</text>
</comment>
<dbReference type="Pfam" id="PF01423">
    <property type="entry name" value="LSM"/>
    <property type="match status" value="1"/>
</dbReference>
<sequence length="87" mass="9637">MSSSSAAAATTPDLLSSLLHKPLRITLTDGRYIIGRLYCIDDKKNIILRNAVERREKETTPLRNIGMVMVPGKDAVKIEGLKKDLSQ</sequence>
<dbReference type="SMART" id="SM00651">
    <property type="entry name" value="Sm"/>
    <property type="match status" value="1"/>
</dbReference>
<evidence type="ECO:0000313" key="2">
    <source>
        <dbReference type="EMBL" id="KAF4744451.1"/>
    </source>
</evidence>
<dbReference type="PROSITE" id="PS52002">
    <property type="entry name" value="SM"/>
    <property type="match status" value="1"/>
</dbReference>
<gene>
    <name evidence="2" type="ORF">FOZ62_022817</name>
    <name evidence="3" type="ORF">FOZ63_007585</name>
</gene>
<dbReference type="PANTHER" id="PTHR10701:SF5">
    <property type="entry name" value="N-ALPHA-ACETYLTRANSFERASE 38, NATC AUXILIARY SUBUNIT"/>
    <property type="match status" value="1"/>
</dbReference>
<evidence type="ECO:0000313" key="3">
    <source>
        <dbReference type="EMBL" id="KAF4757529.1"/>
    </source>
</evidence>
<accession>A0A7J6UJQ4</accession>
<protein>
    <recommendedName>
        <fullName evidence="1">Sm domain-containing protein</fullName>
    </recommendedName>
</protein>
<dbReference type="InterPro" id="IPR047575">
    <property type="entry name" value="Sm"/>
</dbReference>